<name>A0A845M899_9RHOB</name>
<dbReference type="CDD" id="cd00093">
    <property type="entry name" value="HTH_XRE"/>
    <property type="match status" value="1"/>
</dbReference>
<feature type="domain" description="HTH cro/C1-type" evidence="1">
    <location>
        <begin position="13"/>
        <end position="67"/>
    </location>
</feature>
<dbReference type="SUPFAM" id="SSF47413">
    <property type="entry name" value="lambda repressor-like DNA-binding domains"/>
    <property type="match status" value="1"/>
</dbReference>
<evidence type="ECO:0000259" key="1">
    <source>
        <dbReference type="PROSITE" id="PS50943"/>
    </source>
</evidence>
<keyword evidence="3" id="KW-1185">Reference proteome</keyword>
<evidence type="ECO:0000313" key="2">
    <source>
        <dbReference type="EMBL" id="MZR15399.1"/>
    </source>
</evidence>
<dbReference type="InterPro" id="IPR010982">
    <property type="entry name" value="Lambda_DNA-bd_dom_sf"/>
</dbReference>
<dbReference type="Gene3D" id="1.10.260.40">
    <property type="entry name" value="lambda repressor-like DNA-binding domains"/>
    <property type="match status" value="1"/>
</dbReference>
<sequence length="85" mass="9297">MANPIDVFSGKSLRRECLKAGFSKVAMAERIGVKYQQLQKFDNAKNRVSRARLWPAAQALGVPVSTFFPPVDLGATWPSDAESGD</sequence>
<organism evidence="2 3">
    <name type="scientific">Maritimibacter harenae</name>
    <dbReference type="NCBI Taxonomy" id="2606218"/>
    <lineage>
        <taxon>Bacteria</taxon>
        <taxon>Pseudomonadati</taxon>
        <taxon>Pseudomonadota</taxon>
        <taxon>Alphaproteobacteria</taxon>
        <taxon>Rhodobacterales</taxon>
        <taxon>Roseobacteraceae</taxon>
        <taxon>Maritimibacter</taxon>
    </lineage>
</organism>
<comment type="caution">
    <text evidence="2">The sequence shown here is derived from an EMBL/GenBank/DDBJ whole genome shotgun (WGS) entry which is preliminary data.</text>
</comment>
<dbReference type="AlphaFoldDB" id="A0A845M899"/>
<dbReference type="Pfam" id="PF01381">
    <property type="entry name" value="HTH_3"/>
    <property type="match status" value="1"/>
</dbReference>
<dbReference type="GO" id="GO:0003677">
    <property type="term" value="F:DNA binding"/>
    <property type="evidence" value="ECO:0007669"/>
    <property type="project" value="InterPro"/>
</dbReference>
<protein>
    <submittedName>
        <fullName evidence="2">Helix-turn-helix domain-containing protein</fullName>
    </submittedName>
</protein>
<dbReference type="RefSeq" id="WP_161353810.1">
    <property type="nucleotide sequence ID" value="NZ_WTUX01000066.1"/>
</dbReference>
<dbReference type="InterPro" id="IPR001387">
    <property type="entry name" value="Cro/C1-type_HTH"/>
</dbReference>
<dbReference type="SMART" id="SM00530">
    <property type="entry name" value="HTH_XRE"/>
    <property type="match status" value="1"/>
</dbReference>
<accession>A0A845M899</accession>
<dbReference type="PROSITE" id="PS50943">
    <property type="entry name" value="HTH_CROC1"/>
    <property type="match status" value="1"/>
</dbReference>
<dbReference type="EMBL" id="WTUX01000066">
    <property type="protein sequence ID" value="MZR15399.1"/>
    <property type="molecule type" value="Genomic_DNA"/>
</dbReference>
<reference evidence="2 3" key="1">
    <citation type="submission" date="2019-12" db="EMBL/GenBank/DDBJ databases">
        <title>Maritimibacter sp. nov. sp. isolated from sea sand.</title>
        <authorList>
            <person name="Kim J."/>
            <person name="Jeong S.E."/>
            <person name="Jung H.S."/>
            <person name="Jeon C.O."/>
        </authorList>
    </citation>
    <scope>NUCLEOTIDE SEQUENCE [LARGE SCALE GENOMIC DNA]</scope>
    <source>
        <strain evidence="2 3">DP07</strain>
    </source>
</reference>
<dbReference type="Proteomes" id="UP000467322">
    <property type="component" value="Unassembled WGS sequence"/>
</dbReference>
<evidence type="ECO:0000313" key="3">
    <source>
        <dbReference type="Proteomes" id="UP000467322"/>
    </source>
</evidence>
<gene>
    <name evidence="2" type="ORF">GQE99_20495</name>
</gene>
<proteinExistence type="predicted"/>